<evidence type="ECO:0000256" key="1">
    <source>
        <dbReference type="SAM" id="MobiDB-lite"/>
    </source>
</evidence>
<keyword evidence="3" id="KW-1185">Reference proteome</keyword>
<dbReference type="AlphaFoldDB" id="A0A9P0BFI7"/>
<name>A0A9P0BFI7_BRAAE</name>
<feature type="region of interest" description="Disordered" evidence="1">
    <location>
        <begin position="65"/>
        <end position="106"/>
    </location>
</feature>
<accession>A0A9P0BFI7</accession>
<dbReference type="EMBL" id="OV121139">
    <property type="protein sequence ID" value="CAH0562062.1"/>
    <property type="molecule type" value="Genomic_DNA"/>
</dbReference>
<reference evidence="2" key="1">
    <citation type="submission" date="2021-12" db="EMBL/GenBank/DDBJ databases">
        <authorList>
            <person name="King R."/>
        </authorList>
    </citation>
    <scope>NUCLEOTIDE SEQUENCE</scope>
</reference>
<organism evidence="2 3">
    <name type="scientific">Brassicogethes aeneus</name>
    <name type="common">Rape pollen beetle</name>
    <name type="synonym">Meligethes aeneus</name>
    <dbReference type="NCBI Taxonomy" id="1431903"/>
    <lineage>
        <taxon>Eukaryota</taxon>
        <taxon>Metazoa</taxon>
        <taxon>Ecdysozoa</taxon>
        <taxon>Arthropoda</taxon>
        <taxon>Hexapoda</taxon>
        <taxon>Insecta</taxon>
        <taxon>Pterygota</taxon>
        <taxon>Neoptera</taxon>
        <taxon>Endopterygota</taxon>
        <taxon>Coleoptera</taxon>
        <taxon>Polyphaga</taxon>
        <taxon>Cucujiformia</taxon>
        <taxon>Nitidulidae</taxon>
        <taxon>Meligethinae</taxon>
        <taxon>Brassicogethes</taxon>
    </lineage>
</organism>
<gene>
    <name evidence="2" type="ORF">MELIAE_LOCUS11298</name>
</gene>
<dbReference type="Proteomes" id="UP001154078">
    <property type="component" value="Chromosome 8"/>
</dbReference>
<evidence type="ECO:0000313" key="2">
    <source>
        <dbReference type="EMBL" id="CAH0562062.1"/>
    </source>
</evidence>
<proteinExistence type="predicted"/>
<protein>
    <submittedName>
        <fullName evidence="2">Uncharacterized protein</fullName>
    </submittedName>
</protein>
<dbReference type="OrthoDB" id="7680836at2759"/>
<sequence length="147" mass="16038">MFCCKKETFLPGLVVKNEQPVVIMYFIWFGIGDGHDGGAALLRPHTHVSGISGSAGTYRLPRIRWRGRGSDGSASGRDREPALRVIEVSSRSPEAERSERPPNQSATFSACCSLSLSVCWLGAFGRSIGRRGAHAVSYLRSALNRRC</sequence>
<evidence type="ECO:0000313" key="3">
    <source>
        <dbReference type="Proteomes" id="UP001154078"/>
    </source>
</evidence>